<reference evidence="2" key="1">
    <citation type="submission" date="2022-08" db="EMBL/GenBank/DDBJ databases">
        <authorList>
            <consortium name="DOE Joint Genome Institute"/>
            <person name="Min B."/>
            <person name="Riley R."/>
            <person name="Sierra-Patev S."/>
            <person name="Naranjo-Ortiz M."/>
            <person name="Looney B."/>
            <person name="Konkel Z."/>
            <person name="Slot J.C."/>
            <person name="Sakamoto Y."/>
            <person name="Steenwyk J.L."/>
            <person name="Rokas A."/>
            <person name="Carro J."/>
            <person name="Camarero S."/>
            <person name="Ferreira P."/>
            <person name="Molpeceres G."/>
            <person name="Ruiz-Duenas F.J."/>
            <person name="Serrano A."/>
            <person name="Henrissat B."/>
            <person name="Drula E."/>
            <person name="Hughes K.W."/>
            <person name="Mata J.L."/>
            <person name="Ishikawa N.K."/>
            <person name="Vargas-Isla R."/>
            <person name="Ushijima S."/>
            <person name="Smith C.A."/>
            <person name="Ahrendt S."/>
            <person name="Andreopoulos W."/>
            <person name="He G."/>
            <person name="Labutti K."/>
            <person name="Lipzen A."/>
            <person name="Ng V."/>
            <person name="Sandor L."/>
            <person name="Barry K."/>
            <person name="Martinez A.T."/>
            <person name="Xiao Y."/>
            <person name="Gibbons J.G."/>
            <person name="Terashima K."/>
            <person name="Hibbett D.S."/>
            <person name="Grigoriev I.V."/>
        </authorList>
    </citation>
    <scope>NUCLEOTIDE SEQUENCE</scope>
    <source>
        <strain evidence="2">TFB10827</strain>
    </source>
</reference>
<accession>A0ABQ8Q1S6</accession>
<gene>
    <name evidence="2" type="ORF">F5050DRAFT_904453</name>
</gene>
<sequence length="313" mass="33616">MLSSSSTSGPYPGSSGPSSSPTPPPSTVTPPSISPGSPATTATTIRPSPPNPLPLLNEIRDQVRALWEGQLSTNHLLDEIRGLRGDPQGNEVLERMRRVENLLESLLDRSAPVLVPQEPVIVPEAGAPPSPSMSSSSASRSISLIDLPPHVPIAPVAQPPPSGISLARHLEEILSQGIQPSLRRAVPPDPLRSFDYVPLPREHTYSPIRRAQRTVDESPASRFATTTAPSGPSSERPDYQMGDTGRQQRRPTNIPPPQPVVRYFFTESLTLSNILDSSLVPKLHLLLKILAAMVNVKAKAGTVGGRQVALFHH</sequence>
<feature type="region of interest" description="Disordered" evidence="1">
    <location>
        <begin position="203"/>
        <end position="258"/>
    </location>
</feature>
<organism evidence="2 3">
    <name type="scientific">Lentinula boryana</name>
    <dbReference type="NCBI Taxonomy" id="40481"/>
    <lineage>
        <taxon>Eukaryota</taxon>
        <taxon>Fungi</taxon>
        <taxon>Dikarya</taxon>
        <taxon>Basidiomycota</taxon>
        <taxon>Agaricomycotina</taxon>
        <taxon>Agaricomycetes</taxon>
        <taxon>Agaricomycetidae</taxon>
        <taxon>Agaricales</taxon>
        <taxon>Marasmiineae</taxon>
        <taxon>Omphalotaceae</taxon>
        <taxon>Lentinula</taxon>
    </lineage>
</organism>
<evidence type="ECO:0000313" key="3">
    <source>
        <dbReference type="Proteomes" id="UP001163828"/>
    </source>
</evidence>
<name>A0ABQ8Q1S6_9AGAR</name>
<feature type="region of interest" description="Disordered" evidence="1">
    <location>
        <begin position="1"/>
        <end position="55"/>
    </location>
</feature>
<feature type="compositionally biased region" description="Low complexity" evidence="1">
    <location>
        <begin position="1"/>
        <end position="19"/>
    </location>
</feature>
<proteinExistence type="predicted"/>
<dbReference type="Proteomes" id="UP001163828">
    <property type="component" value="Unassembled WGS sequence"/>
</dbReference>
<keyword evidence="3" id="KW-1185">Reference proteome</keyword>
<evidence type="ECO:0000313" key="2">
    <source>
        <dbReference type="EMBL" id="KAJ3992561.1"/>
    </source>
</evidence>
<feature type="compositionally biased region" description="Low complexity" evidence="1">
    <location>
        <begin position="29"/>
        <end position="38"/>
    </location>
</feature>
<evidence type="ECO:0000256" key="1">
    <source>
        <dbReference type="SAM" id="MobiDB-lite"/>
    </source>
</evidence>
<protein>
    <submittedName>
        <fullName evidence="2">Uncharacterized protein</fullName>
    </submittedName>
</protein>
<dbReference type="EMBL" id="MU790843">
    <property type="protein sequence ID" value="KAJ3992561.1"/>
    <property type="molecule type" value="Genomic_DNA"/>
</dbReference>
<comment type="caution">
    <text evidence="2">The sequence shown here is derived from an EMBL/GenBank/DDBJ whole genome shotgun (WGS) entry which is preliminary data.</text>
</comment>
<feature type="compositionally biased region" description="Polar residues" evidence="1">
    <location>
        <begin position="223"/>
        <end position="233"/>
    </location>
</feature>